<evidence type="ECO:0000313" key="3">
    <source>
        <dbReference type="Proteomes" id="UP000224567"/>
    </source>
</evidence>
<dbReference type="EMBL" id="MLFT02000007">
    <property type="protein sequence ID" value="PHT42546.1"/>
    <property type="molecule type" value="Genomic_DNA"/>
</dbReference>
<organism evidence="2 3">
    <name type="scientific">Capsicum baccatum</name>
    <name type="common">Peruvian pepper</name>
    <dbReference type="NCBI Taxonomy" id="33114"/>
    <lineage>
        <taxon>Eukaryota</taxon>
        <taxon>Viridiplantae</taxon>
        <taxon>Streptophyta</taxon>
        <taxon>Embryophyta</taxon>
        <taxon>Tracheophyta</taxon>
        <taxon>Spermatophyta</taxon>
        <taxon>Magnoliopsida</taxon>
        <taxon>eudicotyledons</taxon>
        <taxon>Gunneridae</taxon>
        <taxon>Pentapetalae</taxon>
        <taxon>asterids</taxon>
        <taxon>lamiids</taxon>
        <taxon>Solanales</taxon>
        <taxon>Solanaceae</taxon>
        <taxon>Solanoideae</taxon>
        <taxon>Capsiceae</taxon>
        <taxon>Capsicum</taxon>
    </lineage>
</organism>
<accession>A0A2G2WBA8</accession>
<dbReference type="AlphaFoldDB" id="A0A2G2WBA8"/>
<keyword evidence="1" id="KW-0119">Carbohydrate metabolism</keyword>
<dbReference type="PANTHER" id="PTHR31268">
    <property type="match status" value="1"/>
</dbReference>
<keyword evidence="3" id="KW-1185">Reference proteome</keyword>
<reference evidence="3" key="2">
    <citation type="journal article" date="2017" name="J. Anim. Genet.">
        <title>Multiple reference genome sequences of hot pepper reveal the massive evolution of plant disease resistance genes by retroduplication.</title>
        <authorList>
            <person name="Kim S."/>
            <person name="Park J."/>
            <person name="Yeom S.-I."/>
            <person name="Kim Y.-M."/>
            <person name="Seo E."/>
            <person name="Kim K.-T."/>
            <person name="Kim M.-S."/>
            <person name="Lee J.M."/>
            <person name="Cheong K."/>
            <person name="Shin H.-S."/>
            <person name="Kim S.-B."/>
            <person name="Han K."/>
            <person name="Lee J."/>
            <person name="Park M."/>
            <person name="Lee H.-A."/>
            <person name="Lee H.-Y."/>
            <person name="Lee Y."/>
            <person name="Oh S."/>
            <person name="Lee J.H."/>
            <person name="Choi E."/>
            <person name="Choi E."/>
            <person name="Lee S.E."/>
            <person name="Jeon J."/>
            <person name="Kim H."/>
            <person name="Choi G."/>
            <person name="Song H."/>
            <person name="Lee J."/>
            <person name="Lee S.-C."/>
            <person name="Kwon J.-K."/>
            <person name="Lee H.-Y."/>
            <person name="Koo N."/>
            <person name="Hong Y."/>
            <person name="Kim R.W."/>
            <person name="Kang W.-H."/>
            <person name="Huh J.H."/>
            <person name="Kang B.-C."/>
            <person name="Yang T.-J."/>
            <person name="Lee Y.-H."/>
            <person name="Bennetzen J.L."/>
            <person name="Choi D."/>
        </authorList>
    </citation>
    <scope>NUCLEOTIDE SEQUENCE [LARGE SCALE GENOMIC DNA]</scope>
    <source>
        <strain evidence="3">cv. PBC81</strain>
    </source>
</reference>
<evidence type="ECO:0000313" key="2">
    <source>
        <dbReference type="EMBL" id="PHT42546.1"/>
    </source>
</evidence>
<dbReference type="InterPro" id="IPR008811">
    <property type="entry name" value="Glycosyl_hydrolases_36"/>
</dbReference>
<dbReference type="PANTHER" id="PTHR31268:SF5">
    <property type="entry name" value="GALACTINOL--SUCROSE GALACTOSYLTRANSFERASE 6-RELATED"/>
    <property type="match status" value="1"/>
</dbReference>
<dbReference type="Proteomes" id="UP000224567">
    <property type="component" value="Unassembled WGS sequence"/>
</dbReference>
<proteinExistence type="predicted"/>
<sequence>MQPDWDMFHYIHPEAEYHGSAKAFSGEPVYARRGSKDIEGKWEVNYCGNLIANGFGTYLQLCIIEMYNIRGAIERKNNEVKAGTNLSKFEAGYQGQGNLEAEDRIENLNTEVVAVVSMEVKGCGDVGLYASTMILGTGFYQFLQLLTE</sequence>
<protein>
    <submittedName>
        <fullName evidence="2">Uncharacterized protein</fullName>
    </submittedName>
</protein>
<name>A0A2G2WBA8_CAPBA</name>
<dbReference type="OrthoDB" id="4664297at2759"/>
<dbReference type="STRING" id="33114.A0A2G2WBA8"/>
<evidence type="ECO:0000256" key="1">
    <source>
        <dbReference type="ARBA" id="ARBA00023277"/>
    </source>
</evidence>
<dbReference type="Pfam" id="PF05691">
    <property type="entry name" value="Raffinose_syn"/>
    <property type="match status" value="1"/>
</dbReference>
<comment type="caution">
    <text evidence="2">The sequence shown here is derived from an EMBL/GenBank/DDBJ whole genome shotgun (WGS) entry which is preliminary data.</text>
</comment>
<reference evidence="2 3" key="1">
    <citation type="journal article" date="2017" name="Genome Biol.">
        <title>New reference genome sequences of hot pepper reveal the massive evolution of plant disease-resistance genes by retroduplication.</title>
        <authorList>
            <person name="Kim S."/>
            <person name="Park J."/>
            <person name="Yeom S.I."/>
            <person name="Kim Y.M."/>
            <person name="Seo E."/>
            <person name="Kim K.T."/>
            <person name="Kim M.S."/>
            <person name="Lee J.M."/>
            <person name="Cheong K."/>
            <person name="Shin H.S."/>
            <person name="Kim S.B."/>
            <person name="Han K."/>
            <person name="Lee J."/>
            <person name="Park M."/>
            <person name="Lee H.A."/>
            <person name="Lee H.Y."/>
            <person name="Lee Y."/>
            <person name="Oh S."/>
            <person name="Lee J.H."/>
            <person name="Choi E."/>
            <person name="Choi E."/>
            <person name="Lee S.E."/>
            <person name="Jeon J."/>
            <person name="Kim H."/>
            <person name="Choi G."/>
            <person name="Song H."/>
            <person name="Lee J."/>
            <person name="Lee S.C."/>
            <person name="Kwon J.K."/>
            <person name="Lee H.Y."/>
            <person name="Koo N."/>
            <person name="Hong Y."/>
            <person name="Kim R.W."/>
            <person name="Kang W.H."/>
            <person name="Huh J.H."/>
            <person name="Kang B.C."/>
            <person name="Yang T.J."/>
            <person name="Lee Y.H."/>
            <person name="Bennetzen J.L."/>
            <person name="Choi D."/>
        </authorList>
    </citation>
    <scope>NUCLEOTIDE SEQUENCE [LARGE SCALE GENOMIC DNA]</scope>
    <source>
        <strain evidence="3">cv. PBC81</strain>
    </source>
</reference>
<gene>
    <name evidence="2" type="ORF">CQW23_16571</name>
</gene>